<dbReference type="GO" id="GO:0071555">
    <property type="term" value="P:cell wall organization"/>
    <property type="evidence" value="ECO:0007669"/>
    <property type="project" value="UniProtKB-UniRule"/>
</dbReference>
<dbReference type="PRINTS" id="PR01806">
    <property type="entry name" value="VIRFACTRMVIN"/>
</dbReference>
<dbReference type="UniPathway" id="UPA00219"/>
<keyword evidence="2 8" id="KW-1003">Cell membrane</keyword>
<evidence type="ECO:0000256" key="5">
    <source>
        <dbReference type="ARBA" id="ARBA00022984"/>
    </source>
</evidence>
<evidence type="ECO:0000313" key="10">
    <source>
        <dbReference type="EMBL" id="TSC97034.1"/>
    </source>
</evidence>
<evidence type="ECO:0000256" key="8">
    <source>
        <dbReference type="HAMAP-Rule" id="MF_02078"/>
    </source>
</evidence>
<evidence type="ECO:0000256" key="4">
    <source>
        <dbReference type="ARBA" id="ARBA00022960"/>
    </source>
</evidence>
<gene>
    <name evidence="8" type="primary">murJ</name>
    <name evidence="10" type="ORF">CEN88_214</name>
</gene>
<feature type="transmembrane region" description="Helical" evidence="8">
    <location>
        <begin position="172"/>
        <end position="193"/>
    </location>
</feature>
<keyword evidence="4 8" id="KW-0133">Cell shape</keyword>
<comment type="similarity">
    <text evidence="8 9">Belongs to the MurJ/MviN family.</text>
</comment>
<feature type="transmembrane region" description="Helical" evidence="8">
    <location>
        <begin position="285"/>
        <end position="304"/>
    </location>
</feature>
<dbReference type="NCBIfam" id="TIGR01695">
    <property type="entry name" value="murJ_mviN"/>
    <property type="match status" value="1"/>
</dbReference>
<dbReference type="PIRSF" id="PIRSF002869">
    <property type="entry name" value="MviN"/>
    <property type="match status" value="1"/>
</dbReference>
<evidence type="ECO:0000256" key="2">
    <source>
        <dbReference type="ARBA" id="ARBA00022475"/>
    </source>
</evidence>
<dbReference type="InterPro" id="IPR004268">
    <property type="entry name" value="MurJ"/>
</dbReference>
<keyword evidence="5 8" id="KW-0573">Peptidoglycan synthesis</keyword>
<keyword evidence="8 9" id="KW-0813">Transport</keyword>
<protein>
    <recommendedName>
        <fullName evidence="8">Probable lipid II flippase MurJ</fullName>
    </recommendedName>
</protein>
<dbReference type="Proteomes" id="UP000318711">
    <property type="component" value="Unassembled WGS sequence"/>
</dbReference>
<evidence type="ECO:0000256" key="7">
    <source>
        <dbReference type="ARBA" id="ARBA00023136"/>
    </source>
</evidence>
<comment type="subcellular location">
    <subcellularLocation>
        <location evidence="1 8">Cell membrane</location>
        <topology evidence="1 8">Multi-pass membrane protein</topology>
    </subcellularLocation>
</comment>
<feature type="transmembrane region" description="Helical" evidence="8">
    <location>
        <begin position="145"/>
        <end position="165"/>
    </location>
</feature>
<feature type="transmembrane region" description="Helical" evidence="8">
    <location>
        <begin position="258"/>
        <end position="279"/>
    </location>
</feature>
<dbReference type="Pfam" id="PF03023">
    <property type="entry name" value="MurJ"/>
    <property type="match status" value="1"/>
</dbReference>
<evidence type="ECO:0000313" key="11">
    <source>
        <dbReference type="Proteomes" id="UP000318711"/>
    </source>
</evidence>
<dbReference type="PANTHER" id="PTHR47019:SF1">
    <property type="entry name" value="LIPID II FLIPPASE MURJ"/>
    <property type="match status" value="1"/>
</dbReference>
<proteinExistence type="inferred from homology"/>
<reference evidence="10 11" key="1">
    <citation type="submission" date="2017-07" db="EMBL/GenBank/DDBJ databases">
        <title>Mechanisms for carbon and nitrogen cycling indicate functional differentiation within the Candidate Phyla Radiation.</title>
        <authorList>
            <person name="Danczak R.E."/>
            <person name="Johnston M.D."/>
            <person name="Kenah C."/>
            <person name="Slattery M."/>
            <person name="Wrighton K.C."/>
            <person name="Wilkins M.J."/>
        </authorList>
    </citation>
    <scope>NUCLEOTIDE SEQUENCE [LARGE SCALE GENOMIC DNA]</scope>
    <source>
        <strain evidence="10">Licking1014_2</strain>
    </source>
</reference>
<feature type="transmembrane region" description="Helical" evidence="8">
    <location>
        <begin position="12"/>
        <end position="31"/>
    </location>
</feature>
<comment type="pathway">
    <text evidence="8">Cell wall biogenesis; peptidoglycan biosynthesis.</text>
</comment>
<dbReference type="InterPro" id="IPR051050">
    <property type="entry name" value="Lipid_II_flippase_MurJ/MviN"/>
</dbReference>
<dbReference type="GO" id="GO:0005886">
    <property type="term" value="C:plasma membrane"/>
    <property type="evidence" value="ECO:0007669"/>
    <property type="project" value="UniProtKB-SubCell"/>
</dbReference>
<feature type="transmembrane region" description="Helical" evidence="8">
    <location>
        <begin position="486"/>
        <end position="511"/>
    </location>
</feature>
<feature type="transmembrane region" description="Helical" evidence="8">
    <location>
        <begin position="453"/>
        <end position="474"/>
    </location>
</feature>
<evidence type="ECO:0000256" key="3">
    <source>
        <dbReference type="ARBA" id="ARBA00022692"/>
    </source>
</evidence>
<dbReference type="GO" id="GO:0034204">
    <property type="term" value="P:lipid translocation"/>
    <property type="evidence" value="ECO:0007669"/>
    <property type="project" value="TreeGrafter"/>
</dbReference>
<dbReference type="GO" id="GO:0015648">
    <property type="term" value="F:lipid-linked peptidoglycan transporter activity"/>
    <property type="evidence" value="ECO:0007669"/>
    <property type="project" value="UniProtKB-UniRule"/>
</dbReference>
<feature type="transmembrane region" description="Helical" evidence="8">
    <location>
        <begin position="199"/>
        <end position="222"/>
    </location>
</feature>
<evidence type="ECO:0000256" key="6">
    <source>
        <dbReference type="ARBA" id="ARBA00022989"/>
    </source>
</evidence>
<accession>A0A554LW04</accession>
<keyword evidence="6 8" id="KW-1133">Transmembrane helix</keyword>
<comment type="function">
    <text evidence="8 9">Involved in peptidoglycan biosynthesis. Transports lipid-linked peptidoglycan precursors from the inner to the outer leaflet of the cytoplasmic membrane.</text>
</comment>
<evidence type="ECO:0000256" key="9">
    <source>
        <dbReference type="PIRNR" id="PIRNR002869"/>
    </source>
</evidence>
<comment type="caution">
    <text evidence="10">The sequence shown here is derived from an EMBL/GenBank/DDBJ whole genome shotgun (WGS) entry which is preliminary data.</text>
</comment>
<keyword evidence="8 9" id="KW-0961">Cell wall biogenesis/degradation</keyword>
<evidence type="ECO:0000256" key="1">
    <source>
        <dbReference type="ARBA" id="ARBA00004651"/>
    </source>
</evidence>
<dbReference type="EMBL" id="VMGL01000020">
    <property type="protein sequence ID" value="TSC97034.1"/>
    <property type="molecule type" value="Genomic_DNA"/>
</dbReference>
<feature type="transmembrane region" description="Helical" evidence="8">
    <location>
        <begin position="100"/>
        <end position="125"/>
    </location>
</feature>
<keyword evidence="3 8" id="KW-0812">Transmembrane</keyword>
<feature type="transmembrane region" description="Helical" evidence="8">
    <location>
        <begin position="395"/>
        <end position="413"/>
    </location>
</feature>
<feature type="transmembrane region" description="Helical" evidence="8">
    <location>
        <begin position="57"/>
        <end position="79"/>
    </location>
</feature>
<dbReference type="HAMAP" id="MF_02078">
    <property type="entry name" value="MurJ_MviN"/>
    <property type="match status" value="1"/>
</dbReference>
<feature type="transmembrane region" description="Helical" evidence="8">
    <location>
        <begin position="361"/>
        <end position="383"/>
    </location>
</feature>
<keyword evidence="7 8" id="KW-0472">Membrane</keyword>
<dbReference type="GO" id="GO:0009252">
    <property type="term" value="P:peptidoglycan biosynthetic process"/>
    <property type="evidence" value="ECO:0007669"/>
    <property type="project" value="UniProtKB-UniRule"/>
</dbReference>
<sequence length="525" mass="58110">MRKILFAVNSIRAAAIILIITTTLSNILGVIRDHFLAQKIASSQLDVYYAAFRLPDVIFNLLILGAVASAFIPIFTTVIHEEECSLVEETSGGEKPSWRLLNNLLTGATIFLLLAIVLMFILMPLLMGWLVPNFSPDKQRQTIELARLMLLSPLFFGLSYIFGGVLNCFQRFLVYSLAPIIYNLAIIFGAVVLAEKWGVMGVGLMVVIGAFLHLAIQVPSVIQLGWRPRIIIDFADEKLRKIVELMLPRTIGLAANQIILLFFTALASAWSGTIAYFSLANNIQTVPTIVLGSSLATAIFPHLSKQAAQDNHAEFSHWLIKSFRYCLLLLLPATFLIIALRIQIIRLLLGSGHFNWPATIATANILGIMALSLVATGTIPLLARGFWARQDTKTPMWIAIFSMLIAVSTGWFLSAKYQILGLAAAYSLASLINGCLLYCFLRKKLTVKINWLILSLMAKILFACFLMTIVVQLVKGHIGAIVDMDRFWGVAVQFTAAAIIGAITYIFALWLTGEKIRLKDEDIHP</sequence>
<feature type="transmembrane region" description="Helical" evidence="8">
    <location>
        <begin position="325"/>
        <end position="349"/>
    </location>
</feature>
<dbReference type="CDD" id="cd13123">
    <property type="entry name" value="MATE_MurJ_like"/>
    <property type="match status" value="1"/>
</dbReference>
<name>A0A554LW04_9BACT</name>
<feature type="transmembrane region" description="Helical" evidence="8">
    <location>
        <begin position="419"/>
        <end position="441"/>
    </location>
</feature>
<dbReference type="GO" id="GO:0008360">
    <property type="term" value="P:regulation of cell shape"/>
    <property type="evidence" value="ECO:0007669"/>
    <property type="project" value="UniProtKB-UniRule"/>
</dbReference>
<dbReference type="AlphaFoldDB" id="A0A554LW04"/>
<organism evidence="10 11">
    <name type="scientific">Candidatus Berkelbacteria bacterium Licking1014_2</name>
    <dbReference type="NCBI Taxonomy" id="2017146"/>
    <lineage>
        <taxon>Bacteria</taxon>
        <taxon>Candidatus Berkelbacteria</taxon>
    </lineage>
</organism>
<dbReference type="PANTHER" id="PTHR47019">
    <property type="entry name" value="LIPID II FLIPPASE MURJ"/>
    <property type="match status" value="1"/>
</dbReference>